<dbReference type="InterPro" id="IPR043894">
    <property type="entry name" value="MupG_C"/>
</dbReference>
<feature type="domain" description="6-phospho-N-acetylmuramidase N-terminal" evidence="2">
    <location>
        <begin position="6"/>
        <end position="248"/>
    </location>
</feature>
<dbReference type="InterPro" id="IPR043797">
    <property type="entry name" value="MupG_N"/>
</dbReference>
<evidence type="ECO:0000259" key="2">
    <source>
        <dbReference type="Pfam" id="PF19200"/>
    </source>
</evidence>
<dbReference type="Gene3D" id="3.20.20.70">
    <property type="entry name" value="Aldolase class I"/>
    <property type="match status" value="1"/>
</dbReference>
<dbReference type="InterPro" id="IPR008589">
    <property type="entry name" value="MupG"/>
</dbReference>
<dbReference type="AlphaFoldDB" id="A0A9D2JDT5"/>
<reference evidence="3" key="2">
    <citation type="submission" date="2021-04" db="EMBL/GenBank/DDBJ databases">
        <authorList>
            <person name="Gilroy R."/>
        </authorList>
    </citation>
    <scope>NUCLEOTIDE SEQUENCE</scope>
    <source>
        <strain evidence="3">ChiHjej12B11-14209</strain>
    </source>
</reference>
<dbReference type="PANTHER" id="PTHR38435:SF1">
    <property type="entry name" value="DUF871 DOMAIN-CONTAINING PROTEIN"/>
    <property type="match status" value="1"/>
</dbReference>
<dbReference type="EMBL" id="DXBM01000028">
    <property type="protein sequence ID" value="HIZ45938.1"/>
    <property type="molecule type" value="Genomic_DNA"/>
</dbReference>
<dbReference type="Pfam" id="PF19200">
    <property type="entry name" value="MupG_N"/>
    <property type="match status" value="1"/>
</dbReference>
<name>A0A9D2JDT5_9ACTN</name>
<evidence type="ECO:0000259" key="1">
    <source>
        <dbReference type="Pfam" id="PF05913"/>
    </source>
</evidence>
<dbReference type="SUPFAM" id="SSF50891">
    <property type="entry name" value="Cyclophilin-like"/>
    <property type="match status" value="1"/>
</dbReference>
<dbReference type="Gene3D" id="2.40.100.10">
    <property type="entry name" value="Cyclophilin-like"/>
    <property type="match status" value="1"/>
</dbReference>
<sequence>MRETRLGISIHPERATEEQCDGYLRLAAGLGYRVLFVALIGVRDPREEVVARYARLTTLAHELGFEVCCDVNPGVLARFGVNCSVLRGKLDLRFLREIGADAMRLDTGLSELEEAFLTRNAEGVSVCLNAATTAHDHVGAMLASGGDPARVVGCHNYYPHRYTGLSLDYFLRCSRIWNDHGLRLQAFVSSQEPGARGPWQVDDGLPTLEMHRDLPARVQAAHLALLGCVDDVIFGNCFASEEELAAVARAVAHPAELTVHVEPGLPESERERLRMRLSRRPEVCDHMIRTVESRMVPGEVTPFSCVDIKRGDVLVDNVGYGHYSGEVQIALMPMENSGRTNVVGHVDPAELCLLECLAPGQLFSLRLE</sequence>
<dbReference type="InterPro" id="IPR017853">
    <property type="entry name" value="GH"/>
</dbReference>
<dbReference type="InterPro" id="IPR029000">
    <property type="entry name" value="Cyclophilin-like_dom_sf"/>
</dbReference>
<dbReference type="InterPro" id="IPR013785">
    <property type="entry name" value="Aldolase_TIM"/>
</dbReference>
<proteinExistence type="predicted"/>
<evidence type="ECO:0000313" key="4">
    <source>
        <dbReference type="Proteomes" id="UP000824062"/>
    </source>
</evidence>
<reference evidence="3" key="1">
    <citation type="journal article" date="2021" name="PeerJ">
        <title>Extensive microbial diversity within the chicken gut microbiome revealed by metagenomics and culture.</title>
        <authorList>
            <person name="Gilroy R."/>
            <person name="Ravi A."/>
            <person name="Getino M."/>
            <person name="Pursley I."/>
            <person name="Horton D.L."/>
            <person name="Alikhan N.F."/>
            <person name="Baker D."/>
            <person name="Gharbi K."/>
            <person name="Hall N."/>
            <person name="Watson M."/>
            <person name="Adriaenssens E.M."/>
            <person name="Foster-Nyarko E."/>
            <person name="Jarju S."/>
            <person name="Secka A."/>
            <person name="Antonio M."/>
            <person name="Oren A."/>
            <person name="Chaudhuri R.R."/>
            <person name="La Ragione R."/>
            <person name="Hildebrand F."/>
            <person name="Pallen M.J."/>
        </authorList>
    </citation>
    <scope>NUCLEOTIDE SEQUENCE</scope>
    <source>
        <strain evidence="3">ChiHjej12B11-14209</strain>
    </source>
</reference>
<protein>
    <submittedName>
        <fullName evidence="3">DUF871 family protein</fullName>
    </submittedName>
</protein>
<evidence type="ECO:0000313" key="3">
    <source>
        <dbReference type="EMBL" id="HIZ45938.1"/>
    </source>
</evidence>
<dbReference type="Proteomes" id="UP000824062">
    <property type="component" value="Unassembled WGS sequence"/>
</dbReference>
<dbReference type="PANTHER" id="PTHR38435">
    <property type="match status" value="1"/>
</dbReference>
<dbReference type="SUPFAM" id="SSF51445">
    <property type="entry name" value="(Trans)glycosidases"/>
    <property type="match status" value="1"/>
</dbReference>
<accession>A0A9D2JDT5</accession>
<dbReference type="Pfam" id="PF05913">
    <property type="entry name" value="MupG_C"/>
    <property type="match status" value="1"/>
</dbReference>
<gene>
    <name evidence="3" type="ORF">IAA19_02830</name>
</gene>
<feature type="domain" description="6-phospho-N-acetylmuramidase C-terminal" evidence="1">
    <location>
        <begin position="256"/>
        <end position="365"/>
    </location>
</feature>
<comment type="caution">
    <text evidence="3">The sequence shown here is derived from an EMBL/GenBank/DDBJ whole genome shotgun (WGS) entry which is preliminary data.</text>
</comment>
<organism evidence="3 4">
    <name type="scientific">Candidatus Olsenella pullistercoris</name>
    <dbReference type="NCBI Taxonomy" id="2838712"/>
    <lineage>
        <taxon>Bacteria</taxon>
        <taxon>Bacillati</taxon>
        <taxon>Actinomycetota</taxon>
        <taxon>Coriobacteriia</taxon>
        <taxon>Coriobacteriales</taxon>
        <taxon>Atopobiaceae</taxon>
        <taxon>Olsenella</taxon>
    </lineage>
</organism>